<dbReference type="Proteomes" id="UP001524499">
    <property type="component" value="Unassembled WGS sequence"/>
</dbReference>
<gene>
    <name evidence="1" type="ORF">NP590_11255</name>
</gene>
<proteinExistence type="predicted"/>
<dbReference type="EMBL" id="JANIBJ010000019">
    <property type="protein sequence ID" value="MCQ8104684.1"/>
    <property type="molecule type" value="Genomic_DNA"/>
</dbReference>
<keyword evidence="2" id="KW-1185">Reference proteome</keyword>
<accession>A0ABT1TGV0</accession>
<dbReference type="InterPro" id="IPR019670">
    <property type="entry name" value="DUF2523"/>
</dbReference>
<name>A0ABT1TGV0_9GAMM</name>
<dbReference type="RefSeq" id="WP_256602485.1">
    <property type="nucleotide sequence ID" value="NZ_JANIBJ010000019.1"/>
</dbReference>
<reference evidence="1 2" key="1">
    <citation type="submission" date="2022-07" db="EMBL/GenBank/DDBJ databases">
        <title>Methylomonas rivi sp. nov., Methylomonas rosea sp. nov., Methylomonas aureus sp. nov. and Methylomonas subterranea sp. nov., four novel methanotrophs isolated from a freshwater creek and the deep terrestrial subsurface.</title>
        <authorList>
            <person name="Abin C."/>
            <person name="Sankaranarayanan K."/>
            <person name="Garner C."/>
            <person name="Sindelar R."/>
            <person name="Kotary K."/>
            <person name="Garner R."/>
            <person name="Barclay S."/>
            <person name="Lawson P."/>
            <person name="Krumholz L."/>
        </authorList>
    </citation>
    <scope>NUCLEOTIDE SEQUENCE [LARGE SCALE GENOMIC DNA]</scope>
    <source>
        <strain evidence="1 2">SURF-2</strain>
    </source>
</reference>
<evidence type="ECO:0000313" key="1">
    <source>
        <dbReference type="EMBL" id="MCQ8104684.1"/>
    </source>
</evidence>
<protein>
    <submittedName>
        <fullName evidence="1">DUF2523 domain-containing protein</fullName>
    </submittedName>
</protein>
<comment type="caution">
    <text evidence="1">The sequence shown here is derived from an EMBL/GenBank/DDBJ whole genome shotgun (WGS) entry which is preliminary data.</text>
</comment>
<evidence type="ECO:0000313" key="2">
    <source>
        <dbReference type="Proteomes" id="UP001524499"/>
    </source>
</evidence>
<dbReference type="Pfam" id="PF10734">
    <property type="entry name" value="DUF2523"/>
    <property type="match status" value="1"/>
</dbReference>
<sequence>MSVFVDVVNAIVEVGQTVSDFITTGIYNLLTQFTAWLIKHSVIAYWKMKLAAIAFSWDVAQELITSLNISAFINEAWSYLDSRMVSMFVYFRIPEAINLIVSAGFTKFVMRFIGF</sequence>
<organism evidence="1 2">
    <name type="scientific">Methylomonas subterranea</name>
    <dbReference type="NCBI Taxonomy" id="2952225"/>
    <lineage>
        <taxon>Bacteria</taxon>
        <taxon>Pseudomonadati</taxon>
        <taxon>Pseudomonadota</taxon>
        <taxon>Gammaproteobacteria</taxon>
        <taxon>Methylococcales</taxon>
        <taxon>Methylococcaceae</taxon>
        <taxon>Methylomonas</taxon>
    </lineage>
</organism>